<protein>
    <submittedName>
        <fullName evidence="1">Uncharacterized protein</fullName>
    </submittedName>
</protein>
<evidence type="ECO:0000313" key="2">
    <source>
        <dbReference type="Proteomes" id="UP001202328"/>
    </source>
</evidence>
<gene>
    <name evidence="1" type="ORF">MKW98_004836</name>
</gene>
<proteinExistence type="predicted"/>
<comment type="caution">
    <text evidence="1">The sequence shown here is derived from an EMBL/GenBank/DDBJ whole genome shotgun (WGS) entry which is preliminary data.</text>
</comment>
<dbReference type="Proteomes" id="UP001202328">
    <property type="component" value="Unassembled WGS sequence"/>
</dbReference>
<dbReference type="EMBL" id="JAJJMB010010713">
    <property type="protein sequence ID" value="KAI3906803.1"/>
    <property type="molecule type" value="Genomic_DNA"/>
</dbReference>
<organism evidence="1 2">
    <name type="scientific">Papaver atlanticum</name>
    <dbReference type="NCBI Taxonomy" id="357466"/>
    <lineage>
        <taxon>Eukaryota</taxon>
        <taxon>Viridiplantae</taxon>
        <taxon>Streptophyta</taxon>
        <taxon>Embryophyta</taxon>
        <taxon>Tracheophyta</taxon>
        <taxon>Spermatophyta</taxon>
        <taxon>Magnoliopsida</taxon>
        <taxon>Ranunculales</taxon>
        <taxon>Papaveraceae</taxon>
        <taxon>Papaveroideae</taxon>
        <taxon>Papaver</taxon>
    </lineage>
</organism>
<keyword evidence="2" id="KW-1185">Reference proteome</keyword>
<accession>A0AAD4SHE5</accession>
<evidence type="ECO:0000313" key="1">
    <source>
        <dbReference type="EMBL" id="KAI3906803.1"/>
    </source>
</evidence>
<name>A0AAD4SHE5_9MAGN</name>
<sequence length="80" mass="9757">MLERENFVKLFRSKFVLLEIRFQRSAQRLKILTYREIQWLLRSSIQYACVPDKGRTADWNIMKFADIPPEKIRVLNNQVW</sequence>
<dbReference type="AlphaFoldDB" id="A0AAD4SHE5"/>
<reference evidence="1" key="1">
    <citation type="submission" date="2022-04" db="EMBL/GenBank/DDBJ databases">
        <title>A functionally conserved STORR gene fusion in Papaver species that diverged 16.8 million years ago.</title>
        <authorList>
            <person name="Catania T."/>
        </authorList>
    </citation>
    <scope>NUCLEOTIDE SEQUENCE</scope>
    <source>
        <strain evidence="1">S-188037</strain>
    </source>
</reference>